<sequence length="2004" mass="226124">MDDDDDAQELFMLESRESDPHCPKTRIPETRRRLPNSLDRFHVADDRPLQASLKESGFDLEFGVGERINQFMATLKPTRARADHDYLIKLLLIGDSGVGKSCLLLRFSDGSFTTSFITTIGIDFKIRTIELDGKRIKLQIWDTAGQERFRTITTDIRNWIRNIEQHASVNVNKILVGNKADMDESQRAVPTSRGQALADEYGIKFFETSAKTNLNVEEVFFSIARDIKQRLAESDARGTEPQTLRINEPDRADGQAAQQSSCCVSKGAAALSEQHPLQQKLHSKSLTSSHSLFEFEPTPIRSMHSILPAFLFFPPNQIPSAADFGDARLPRDPELPRSSSPPWIRFGDANSPSQSEGVEAESNRRTFQNSDGYRTREQLAGKLFLFFFSLILQFTDICMYIGLVDMAWFRAVSSVAKLAIRRNLSNCGSYMARSRVLPSQNRDFHTTLCKAQSAPIPRPVPLSRLNDSFLDGTSSVYLEGLQRDWEADPNSVDESWDNFFRNFVGQASTTPGVSGQTIQESMRLLLLVRAYQVSGHMKAQLDPLGLEERDIPDDLDPALYGFTEADLDREFFLGVWRMSGFLAENRPVQTLRSILTRLEQAYCGTIGYEYMHIADRNRCNWLRDKIETPTPMQYNRQRREVILDRLMWSTQFENFLATKWKAAKRFGLEGGETLIPGMKEMFDRAADLGVEGIVIGMPHRGRLNVLGNVVRKPLRQIFNEFSGGTKPVDEDGLYTGTGDVKYHLGTSYDRPTRGGKRLHLSLVANPSHLEAVDPVVVGKTRAKQFYSNDVDRTKNMGVLIHGDGSFAGQGVVYETLHLSALPNYTTGGTIHIVVNNQVAFTTDPMSGRSSEYCTDVAKALNAPIFHVNADDMEAVAHVCELAAEWRQTFHSDVVVDLVCYRRFGHNEMDEPSFTQPKMYKVIRNHPPALTIYQNKLLESAQVTKEDIERIQNKVNSILNEELLASKDYVPQKRDWLASHWSGFKSPEQISRIQNTGVKPEILKSVGKSVTALPETFKAHKGVKKVYEQRAQMIETGEGIDWAVAEALAFATLIVEGNHVRLSGQDVERGTFSHRHSVVHDQETGEKYCPLDNIMADQDEELFTVSNSSLSEFGVLGFELGYSMESPNSLVIWEAQFGDFSNGAQVIFDQFLSGGESKWLRQTGLVVLLPHGYMGQGPEHSSARLERFLQMSDDNPFVIPEMDSTHRKQIQECNWQIHREFRKPLIVMAPKNLLRHKDCKSNLSEFDDVQGHPGFDKQGTRFKRLIKDQNHHSDLEEGIRRLVLCSGKLYYELDGERIKVGAKDVAICRVEQLCPFPYDLIQRELKRYPNAEIVWCQEEPMNMGAYSYIAPRLSAAMKSLGRGTIDDVKYIGRDPSAATATGFSQVHDMEQNEILQKAMQSILTRLEQAYCGTIGYEYMHIADRERCNWLRDKIETPTPMQYNRQRREFEYFLATKWTTAKRFGLEGGETLIPGMKVMFDRAADLGVESIVIGMPHRGRLNVLGNVVRKPLRQIFSEFSGGTKPVDEVGLYTGTGDVKYHLGTSYDRPSRGGKRIHLFGCKSKSLEAVDPVVVGKTRAKQYYSNDVDRTKNMGILIHGDGSFAGQGVVYETLHLSALPNYTTGGTIQIVVNNQVAFTTDPMSGRSSQYCTDVAKALNAPIFHVNGDDMEAVVHVCELAAEWWQTFHSDVVVDLVCYRRFGHNEIDEPSFTQPKMYKVIRNHPSALTIYQNKLLESGQVTKEDIEGIQNRQGLCSSKKGLVSSHWSGFKSPEQISRIRNTGVKPEILKSVGKAVAALPNTFKPPRAVKKVYEQRGQMIETGEGIDWAVAEALAFATLLVEGNHVRLSGQDVERVTFSHRHSVLHDQETGEKYCPFDHITAGQDEEMFKVNRYQFSCLRNVLISSRLYALRFFSSLHLVNFLLVLQYTVFGSIMTIGGVVGGLVNGRITYLIGRKRACQPSADFDLYFLDFFHSLMISASSFWIGSYCFFFSFKFVCVNYTCELGHQ</sequence>
<dbReference type="GO" id="GO:0006099">
    <property type="term" value="P:tricarboxylic acid cycle"/>
    <property type="evidence" value="ECO:0007669"/>
    <property type="project" value="UniProtKB-KW"/>
</dbReference>
<dbReference type="NCBIfam" id="NF008907">
    <property type="entry name" value="PRK12270.1"/>
    <property type="match status" value="1"/>
</dbReference>
<dbReference type="Gene3D" id="3.40.50.970">
    <property type="match status" value="2"/>
</dbReference>
<dbReference type="GO" id="GO:0005759">
    <property type="term" value="C:mitochondrial matrix"/>
    <property type="evidence" value="ECO:0007669"/>
    <property type="project" value="UniProtKB-SubCell"/>
</dbReference>
<evidence type="ECO:0000256" key="1">
    <source>
        <dbReference type="ARBA" id="ARBA00001946"/>
    </source>
</evidence>
<dbReference type="FunFam" id="3.40.50.970:FF:000002">
    <property type="entry name" value="2-oxoglutarate dehydrogenase, E1 component"/>
    <property type="match status" value="2"/>
</dbReference>
<dbReference type="Proteomes" id="UP000290289">
    <property type="component" value="Chromosome 7"/>
</dbReference>
<dbReference type="SMART" id="SM00173">
    <property type="entry name" value="RAS"/>
    <property type="match status" value="1"/>
</dbReference>
<dbReference type="Pfam" id="PF02779">
    <property type="entry name" value="Transket_pyr"/>
    <property type="match status" value="1"/>
</dbReference>
<keyword evidence="18" id="KW-0812">Transmembrane</keyword>
<dbReference type="InterPro" id="IPR029061">
    <property type="entry name" value="THDP-binding"/>
</dbReference>
<dbReference type="CDD" id="cd01867">
    <property type="entry name" value="Rab8_Rab10_Rab13_like"/>
    <property type="match status" value="1"/>
</dbReference>
<dbReference type="SUPFAM" id="SSF52540">
    <property type="entry name" value="P-loop containing nucleoside triphosphate hydrolases"/>
    <property type="match status" value="1"/>
</dbReference>
<feature type="compositionally biased region" description="Basic and acidic residues" evidence="17">
    <location>
        <begin position="325"/>
        <end position="335"/>
    </location>
</feature>
<evidence type="ECO:0000256" key="7">
    <source>
        <dbReference type="ARBA" id="ARBA00022723"/>
    </source>
</evidence>
<dbReference type="Pfam" id="PF00071">
    <property type="entry name" value="Ras"/>
    <property type="match status" value="2"/>
</dbReference>
<dbReference type="GO" id="GO:0005525">
    <property type="term" value="F:GTP binding"/>
    <property type="evidence" value="ECO:0007669"/>
    <property type="project" value="InterPro"/>
</dbReference>
<proteinExistence type="inferred from homology"/>
<dbReference type="Pfam" id="PF16870">
    <property type="entry name" value="OxoGdeHyase_C"/>
    <property type="match status" value="1"/>
</dbReference>
<dbReference type="GO" id="GO:0003924">
    <property type="term" value="F:GTPase activity"/>
    <property type="evidence" value="ECO:0007669"/>
    <property type="project" value="InterPro"/>
</dbReference>
<dbReference type="Gene3D" id="3.40.50.12470">
    <property type="match status" value="2"/>
</dbReference>
<evidence type="ECO:0000256" key="4">
    <source>
        <dbReference type="ARBA" id="ARBA00006936"/>
    </source>
</evidence>
<dbReference type="GO" id="GO:0046872">
    <property type="term" value="F:metal ion binding"/>
    <property type="evidence" value="ECO:0007669"/>
    <property type="project" value="UniProtKB-KW"/>
</dbReference>
<keyword evidence="7" id="KW-0479">Metal-binding</keyword>
<dbReference type="InterPro" id="IPR011603">
    <property type="entry name" value="2oxoglutarate_DH_E1"/>
</dbReference>
<evidence type="ECO:0000313" key="20">
    <source>
        <dbReference type="EMBL" id="RXH94413.1"/>
    </source>
</evidence>
<keyword evidence="21" id="KW-1185">Reference proteome</keyword>
<evidence type="ECO:0000256" key="12">
    <source>
        <dbReference type="ARBA" id="ARBA00023128"/>
    </source>
</evidence>
<dbReference type="PROSITE" id="PS51421">
    <property type="entry name" value="RAS"/>
    <property type="match status" value="1"/>
</dbReference>
<comment type="cofactor">
    <cofactor evidence="1">
        <name>Mg(2+)</name>
        <dbReference type="ChEBI" id="CHEBI:18420"/>
    </cofactor>
</comment>
<evidence type="ECO:0000256" key="13">
    <source>
        <dbReference type="ARBA" id="ARBA00037426"/>
    </source>
</evidence>
<evidence type="ECO:0000256" key="18">
    <source>
        <dbReference type="SAM" id="Phobius"/>
    </source>
</evidence>
<comment type="subcellular location">
    <subcellularLocation>
        <location evidence="3">Mitochondrion matrix</location>
    </subcellularLocation>
</comment>
<dbReference type="Pfam" id="PF16078">
    <property type="entry name" value="2-oxogl_dehyd_N"/>
    <property type="match status" value="1"/>
</dbReference>
<organism evidence="20 21">
    <name type="scientific">Malus domestica</name>
    <name type="common">Apple</name>
    <name type="synonym">Pyrus malus</name>
    <dbReference type="NCBI Taxonomy" id="3750"/>
    <lineage>
        <taxon>Eukaryota</taxon>
        <taxon>Viridiplantae</taxon>
        <taxon>Streptophyta</taxon>
        <taxon>Embryophyta</taxon>
        <taxon>Tracheophyta</taxon>
        <taxon>Spermatophyta</taxon>
        <taxon>Magnoliopsida</taxon>
        <taxon>eudicotyledons</taxon>
        <taxon>Gunneridae</taxon>
        <taxon>Pentapetalae</taxon>
        <taxon>rosids</taxon>
        <taxon>fabids</taxon>
        <taxon>Rosales</taxon>
        <taxon>Rosaceae</taxon>
        <taxon>Amygdaloideae</taxon>
        <taxon>Maleae</taxon>
        <taxon>Malus</taxon>
    </lineage>
</organism>
<dbReference type="NCBIfam" id="TIGR00239">
    <property type="entry name" value="2oxo_dh_E1"/>
    <property type="match status" value="1"/>
</dbReference>
<dbReference type="CDD" id="cd02016">
    <property type="entry name" value="TPP_E1_OGDC_like"/>
    <property type="match status" value="2"/>
</dbReference>
<evidence type="ECO:0000259" key="19">
    <source>
        <dbReference type="SMART" id="SM00861"/>
    </source>
</evidence>
<dbReference type="SMART" id="SM00176">
    <property type="entry name" value="RAN"/>
    <property type="match status" value="1"/>
</dbReference>
<dbReference type="FunFam" id="3.40.50.11610:FF:000006">
    <property type="entry name" value="2-oxoglutarate dehydrogenase, mitochondrial"/>
    <property type="match status" value="1"/>
</dbReference>
<dbReference type="SMART" id="SM00175">
    <property type="entry name" value="RAB"/>
    <property type="match status" value="1"/>
</dbReference>
<dbReference type="GO" id="GO:0030976">
    <property type="term" value="F:thiamine pyrophosphate binding"/>
    <property type="evidence" value="ECO:0007669"/>
    <property type="project" value="InterPro"/>
</dbReference>
<feature type="domain" description="Transketolase-like pyrimidine-binding" evidence="19">
    <location>
        <begin position="1039"/>
        <end position="1235"/>
    </location>
</feature>
<dbReference type="EMBL" id="RDQH01000333">
    <property type="protein sequence ID" value="RXH94413.1"/>
    <property type="molecule type" value="Genomic_DNA"/>
</dbReference>
<accession>A0A498JKU5</accession>
<feature type="transmembrane region" description="Helical" evidence="18">
    <location>
        <begin position="1918"/>
        <end position="1942"/>
    </location>
</feature>
<protein>
    <recommendedName>
        <fullName evidence="14">2-oxoglutarate dehydrogenase, mitochondrial</fullName>
        <ecNumber evidence="5">1.2.4.2</ecNumber>
    </recommendedName>
    <alternativeName>
        <fullName evidence="15">2-oxoglutarate dehydrogenase complex component E1</fullName>
    </alternativeName>
</protein>
<keyword evidence="11" id="KW-0786">Thiamine pyrophosphate</keyword>
<evidence type="ECO:0000256" key="2">
    <source>
        <dbReference type="ARBA" id="ARBA00001964"/>
    </source>
</evidence>
<evidence type="ECO:0000313" key="21">
    <source>
        <dbReference type="Proteomes" id="UP000290289"/>
    </source>
</evidence>
<dbReference type="InterPro" id="IPR032106">
    <property type="entry name" value="2-oxogl_dehyd_N"/>
</dbReference>
<feature type="region of interest" description="Disordered" evidence="17">
    <location>
        <begin position="1"/>
        <end position="24"/>
    </location>
</feature>
<name>A0A498JKU5_MALDO</name>
<evidence type="ECO:0000256" key="17">
    <source>
        <dbReference type="SAM" id="MobiDB-lite"/>
    </source>
</evidence>
<dbReference type="GO" id="GO:0045252">
    <property type="term" value="C:oxoglutarate dehydrogenase complex"/>
    <property type="evidence" value="ECO:0007669"/>
    <property type="project" value="TreeGrafter"/>
</dbReference>
<dbReference type="PANTHER" id="PTHR23152:SF4">
    <property type="entry name" value="2-OXOADIPATE DEHYDROGENASE COMPLEX COMPONENT E1"/>
    <property type="match status" value="1"/>
</dbReference>
<keyword evidence="6" id="KW-0816">Tricarboxylic acid cycle</keyword>
<dbReference type="FunFam" id="1.10.287.1150:FF:000002">
    <property type="entry name" value="2-oxoglutarate dehydrogenase E1 component"/>
    <property type="match status" value="1"/>
</dbReference>
<dbReference type="InterPro" id="IPR005225">
    <property type="entry name" value="Small_GTP-bd"/>
</dbReference>
<feature type="region of interest" description="Disordered" evidence="17">
    <location>
        <begin position="325"/>
        <end position="369"/>
    </location>
</feature>
<dbReference type="Pfam" id="PF00676">
    <property type="entry name" value="E1_dh"/>
    <property type="match status" value="2"/>
</dbReference>
<comment type="caution">
    <text evidence="20">The sequence shown here is derived from an EMBL/GenBank/DDBJ whole genome shotgun (WGS) entry which is preliminary data.</text>
</comment>
<dbReference type="GO" id="GO:0004591">
    <property type="term" value="F:oxoglutarate dehydrogenase (succinyl-transferring) activity"/>
    <property type="evidence" value="ECO:0007669"/>
    <property type="project" value="UniProtKB-EC"/>
</dbReference>
<dbReference type="EC" id="1.2.4.2" evidence="5"/>
<evidence type="ECO:0000256" key="16">
    <source>
        <dbReference type="ARBA" id="ARBA00051911"/>
    </source>
</evidence>
<dbReference type="PANTHER" id="PTHR23152">
    <property type="entry name" value="2-OXOGLUTARATE DEHYDROGENASE"/>
    <property type="match status" value="1"/>
</dbReference>
<evidence type="ECO:0000256" key="8">
    <source>
        <dbReference type="ARBA" id="ARBA00022842"/>
    </source>
</evidence>
<evidence type="ECO:0000256" key="9">
    <source>
        <dbReference type="ARBA" id="ARBA00022946"/>
    </source>
</evidence>
<dbReference type="Gene3D" id="3.40.50.11610">
    <property type="entry name" value="Multifunctional 2-oxoglutarate metabolism enzyme, C-terminal domain"/>
    <property type="match status" value="1"/>
</dbReference>
<dbReference type="SUPFAM" id="SSF52518">
    <property type="entry name" value="Thiamin diphosphate-binding fold (THDP-binding)"/>
    <property type="match status" value="4"/>
</dbReference>
<dbReference type="NCBIfam" id="TIGR00231">
    <property type="entry name" value="small_GTP"/>
    <property type="match status" value="1"/>
</dbReference>
<dbReference type="SMART" id="SM00861">
    <property type="entry name" value="Transket_pyr"/>
    <property type="match status" value="1"/>
</dbReference>
<evidence type="ECO:0000256" key="5">
    <source>
        <dbReference type="ARBA" id="ARBA00012280"/>
    </source>
</evidence>
<evidence type="ECO:0000256" key="10">
    <source>
        <dbReference type="ARBA" id="ARBA00023002"/>
    </source>
</evidence>
<keyword evidence="12" id="KW-0496">Mitochondrion</keyword>
<keyword evidence="18" id="KW-0472">Membrane</keyword>
<keyword evidence="18" id="KW-1133">Transmembrane helix</keyword>
<evidence type="ECO:0000256" key="14">
    <source>
        <dbReference type="ARBA" id="ARBA00040267"/>
    </source>
</evidence>
<evidence type="ECO:0000256" key="11">
    <source>
        <dbReference type="ARBA" id="ARBA00023052"/>
    </source>
</evidence>
<reference evidence="20 21" key="1">
    <citation type="submission" date="2018-10" db="EMBL/GenBank/DDBJ databases">
        <title>A high-quality apple genome assembly.</title>
        <authorList>
            <person name="Hu J."/>
        </authorList>
    </citation>
    <scope>NUCLEOTIDE SEQUENCE [LARGE SCALE GENOMIC DNA]</scope>
    <source>
        <strain evidence="21">cv. HFTH1</strain>
        <tissue evidence="20">Young leaf</tissue>
    </source>
</reference>
<dbReference type="FunFam" id="3.40.50.12470:FF:000003">
    <property type="entry name" value="2-oxoglutarate dehydrogenase E1 component"/>
    <property type="match status" value="1"/>
</dbReference>
<gene>
    <name evidence="20" type="ORF">DVH24_024097</name>
</gene>
<comment type="function">
    <text evidence="13">The 2-oxoglutarate dehydrogenase complex catalyzes the overall conversion of 2-oxoglutarate to succinyl-CoA and CO(2). It contains multiple copies of three enzymatic components: 2-oxoglutarate dehydrogenase (E1), dihydrolipoamide succinyltransferase (E2) and lipoamide dehydrogenase (E3).</text>
</comment>
<keyword evidence="8" id="KW-0460">Magnesium</keyword>
<dbReference type="InterPro" id="IPR027417">
    <property type="entry name" value="P-loop_NTPase"/>
</dbReference>
<dbReference type="PRINTS" id="PR00449">
    <property type="entry name" value="RASTRNSFRMNG"/>
</dbReference>
<dbReference type="STRING" id="3750.A0A498JKU5"/>
<dbReference type="NCBIfam" id="NF006914">
    <property type="entry name" value="PRK09404.1"/>
    <property type="match status" value="1"/>
</dbReference>
<dbReference type="InterPro" id="IPR031717">
    <property type="entry name" value="ODO-1/KGD_C"/>
</dbReference>
<keyword evidence="9" id="KW-0809">Transit peptide</keyword>
<dbReference type="Gene3D" id="1.10.287.1150">
    <property type="entry name" value="TPP helical domain"/>
    <property type="match status" value="1"/>
</dbReference>
<evidence type="ECO:0000256" key="15">
    <source>
        <dbReference type="ARBA" id="ARBA00042984"/>
    </source>
</evidence>
<comment type="similarity">
    <text evidence="4">Belongs to the alpha-ketoglutarate dehydrogenase family.</text>
</comment>
<comment type="cofactor">
    <cofactor evidence="2">
        <name>thiamine diphosphate</name>
        <dbReference type="ChEBI" id="CHEBI:58937"/>
    </cofactor>
</comment>
<comment type="catalytic activity">
    <reaction evidence="16">
        <text>N(6)-[(R)-lipoyl]-L-lysyl-[protein] + 2-oxoglutarate + H(+) = N(6)-[(R)-S(8)-succinyldihydrolipoyl]-L-lysyl-[protein] + CO2</text>
        <dbReference type="Rhea" id="RHEA:12188"/>
        <dbReference type="Rhea" id="RHEA-COMP:10474"/>
        <dbReference type="Rhea" id="RHEA-COMP:20092"/>
        <dbReference type="ChEBI" id="CHEBI:15378"/>
        <dbReference type="ChEBI" id="CHEBI:16526"/>
        <dbReference type="ChEBI" id="CHEBI:16810"/>
        <dbReference type="ChEBI" id="CHEBI:83099"/>
        <dbReference type="ChEBI" id="CHEBI:83120"/>
        <dbReference type="EC" id="1.2.4.2"/>
    </reaction>
</comment>
<dbReference type="PROSITE" id="PS51419">
    <property type="entry name" value="RAB"/>
    <property type="match status" value="1"/>
</dbReference>
<feature type="region of interest" description="Disordered" evidence="17">
    <location>
        <begin position="232"/>
        <end position="259"/>
    </location>
</feature>
<dbReference type="FunFam" id="3.40.50.300:FF:001447">
    <property type="entry name" value="Ras-related protein Rab-1B"/>
    <property type="match status" value="1"/>
</dbReference>
<dbReference type="Gene3D" id="3.40.50.300">
    <property type="entry name" value="P-loop containing nucleotide triphosphate hydrolases"/>
    <property type="match status" value="2"/>
</dbReference>
<dbReference type="InterPro" id="IPR001806">
    <property type="entry name" value="Small_GTPase"/>
</dbReference>
<keyword evidence="10" id="KW-0560">Oxidoreductase</keyword>
<dbReference type="InterPro" id="IPR005475">
    <property type="entry name" value="Transketolase-like_Pyr-bd"/>
</dbReference>
<evidence type="ECO:0000256" key="3">
    <source>
        <dbReference type="ARBA" id="ARBA00004305"/>
    </source>
</evidence>
<feature type="transmembrane region" description="Helical" evidence="18">
    <location>
        <begin position="1963"/>
        <end position="1990"/>
    </location>
</feature>
<evidence type="ECO:0000256" key="6">
    <source>
        <dbReference type="ARBA" id="ARBA00022532"/>
    </source>
</evidence>
<feature type="compositionally biased region" description="Basic and acidic residues" evidence="17">
    <location>
        <begin position="14"/>
        <end position="24"/>
    </location>
</feature>
<dbReference type="InterPro" id="IPR042179">
    <property type="entry name" value="KGD_C_sf"/>
</dbReference>
<dbReference type="SMART" id="SM00174">
    <property type="entry name" value="RHO"/>
    <property type="match status" value="1"/>
</dbReference>
<dbReference type="InterPro" id="IPR001017">
    <property type="entry name" value="DH_E1"/>
</dbReference>